<organism evidence="1 2">
    <name type="scientific">Achromobacter phage Motura</name>
    <dbReference type="NCBI Taxonomy" id="2591403"/>
    <lineage>
        <taxon>Viruses</taxon>
        <taxon>Duplodnaviria</taxon>
        <taxon>Heunggongvirae</taxon>
        <taxon>Uroviricota</taxon>
        <taxon>Caudoviricetes</taxon>
        <taxon>Moturavirus</taxon>
        <taxon>Moturavirus motura</taxon>
    </lineage>
</organism>
<reference evidence="1 2" key="1">
    <citation type="submission" date="2019-06" db="EMBL/GenBank/DDBJ databases">
        <authorList>
            <person name="Kincaid V.D."/>
            <person name="Fuller A."/>
            <person name="Hodges K."/>
            <person name="Bansal M."/>
            <person name="Essig J."/>
            <person name="Johnson A."/>
        </authorList>
    </citation>
    <scope>NUCLEOTIDE SEQUENCE [LARGE SCALE GENOMIC DNA]</scope>
</reference>
<dbReference type="EMBL" id="MN094788">
    <property type="protein sequence ID" value="QDH83461.1"/>
    <property type="molecule type" value="Genomic_DNA"/>
</dbReference>
<keyword evidence="2" id="KW-1185">Reference proteome</keyword>
<evidence type="ECO:0000313" key="1">
    <source>
        <dbReference type="EMBL" id="QDH83461.1"/>
    </source>
</evidence>
<accession>A0A514CSK7</accession>
<evidence type="ECO:0000313" key="2">
    <source>
        <dbReference type="Proteomes" id="UP000320799"/>
    </source>
</evidence>
<name>A0A514CSK7_9CAUD</name>
<sequence length="100" mass="10837">MNPNTKLSLPIIELYVAQFTYTVLPSGRAIVCEATLNNGHCVHGIANVIDIENFDQAAGESAAKRKALDAVAEYAAYDMQTQISRIRMGVTPDTLGVLKK</sequence>
<dbReference type="GeneID" id="56135918"/>
<dbReference type="KEGG" id="vg:56135918"/>
<dbReference type="Pfam" id="PF13876">
    <property type="entry name" value="Phage_gp49_66"/>
    <property type="match status" value="1"/>
</dbReference>
<dbReference type="InterPro" id="IPR025915">
    <property type="entry name" value="Phage_gp49_66"/>
</dbReference>
<protein>
    <submittedName>
        <fullName evidence="1">Uncharacterized protein</fullName>
    </submittedName>
</protein>
<dbReference type="RefSeq" id="YP_009903642.1">
    <property type="nucleotide sequence ID" value="NC_049849.1"/>
</dbReference>
<dbReference type="Proteomes" id="UP000320799">
    <property type="component" value="Segment"/>
</dbReference>
<proteinExistence type="predicted"/>